<dbReference type="SUPFAM" id="SSF47473">
    <property type="entry name" value="EF-hand"/>
    <property type="match status" value="1"/>
</dbReference>
<feature type="domain" description="EF-hand" evidence="4">
    <location>
        <begin position="1"/>
        <end position="25"/>
    </location>
</feature>
<dbReference type="GO" id="GO:0005509">
    <property type="term" value="F:calcium ion binding"/>
    <property type="evidence" value="ECO:0007669"/>
    <property type="project" value="InterPro"/>
</dbReference>
<sequence length="128" mass="14190">MFERNGEGSITRKELGNSLRNLSIHIPDAELQSMIDKIDANGYGYVEVNELGALYRTIMGKYDCSGGGGGGEDEEENIYVLTSLGLNQTRNVEDCRRLIQKFDVDGDGLVNYKEFEQIMLGRGFAALT</sequence>
<evidence type="ECO:0000256" key="2">
    <source>
        <dbReference type="ARBA" id="ARBA00022737"/>
    </source>
</evidence>
<dbReference type="CDD" id="cd00051">
    <property type="entry name" value="EFh"/>
    <property type="match status" value="2"/>
</dbReference>
<evidence type="ECO:0000313" key="6">
    <source>
        <dbReference type="Proteomes" id="UP000639772"/>
    </source>
</evidence>
<dbReference type="Gene3D" id="1.10.238.10">
    <property type="entry name" value="EF-hand"/>
    <property type="match status" value="2"/>
</dbReference>
<dbReference type="Pfam" id="PF13499">
    <property type="entry name" value="EF-hand_7"/>
    <property type="match status" value="1"/>
</dbReference>
<gene>
    <name evidence="5" type="ORF">HPP92_011534</name>
</gene>
<reference evidence="5 6" key="1">
    <citation type="journal article" date="2020" name="Nat. Food">
        <title>A phased Vanilla planifolia genome enables genetic improvement of flavour and production.</title>
        <authorList>
            <person name="Hasing T."/>
            <person name="Tang H."/>
            <person name="Brym M."/>
            <person name="Khazi F."/>
            <person name="Huang T."/>
            <person name="Chambers A.H."/>
        </authorList>
    </citation>
    <scope>NUCLEOTIDE SEQUENCE [LARGE SCALE GENOMIC DNA]</scope>
    <source>
        <tissue evidence="5">Leaf</tissue>
    </source>
</reference>
<dbReference type="PROSITE" id="PS50222">
    <property type="entry name" value="EF_HAND_2"/>
    <property type="match status" value="3"/>
</dbReference>
<dbReference type="PANTHER" id="PTHR10891">
    <property type="entry name" value="EF-HAND CALCIUM-BINDING DOMAIN CONTAINING PROTEIN"/>
    <property type="match status" value="1"/>
</dbReference>
<keyword evidence="3" id="KW-0106">Calcium</keyword>
<keyword evidence="2" id="KW-0677">Repeat</keyword>
<organism evidence="5 6">
    <name type="scientific">Vanilla planifolia</name>
    <name type="common">Vanilla</name>
    <dbReference type="NCBI Taxonomy" id="51239"/>
    <lineage>
        <taxon>Eukaryota</taxon>
        <taxon>Viridiplantae</taxon>
        <taxon>Streptophyta</taxon>
        <taxon>Embryophyta</taxon>
        <taxon>Tracheophyta</taxon>
        <taxon>Spermatophyta</taxon>
        <taxon>Magnoliopsida</taxon>
        <taxon>Liliopsida</taxon>
        <taxon>Asparagales</taxon>
        <taxon>Orchidaceae</taxon>
        <taxon>Vanilloideae</taxon>
        <taxon>Vanilleae</taxon>
        <taxon>Vanilla</taxon>
    </lineage>
</organism>
<name>A0A835R8M5_VANPL</name>
<evidence type="ECO:0000256" key="1">
    <source>
        <dbReference type="ARBA" id="ARBA00022723"/>
    </source>
</evidence>
<dbReference type="InterPro" id="IPR018247">
    <property type="entry name" value="EF_Hand_1_Ca_BS"/>
</dbReference>
<dbReference type="OrthoDB" id="26525at2759"/>
<feature type="domain" description="EF-hand" evidence="4">
    <location>
        <begin position="26"/>
        <end position="61"/>
    </location>
</feature>
<protein>
    <recommendedName>
        <fullName evidence="4">EF-hand domain-containing protein</fullName>
    </recommendedName>
</protein>
<dbReference type="InterPro" id="IPR039647">
    <property type="entry name" value="EF_hand_pair_protein_CML-like"/>
</dbReference>
<dbReference type="AlphaFoldDB" id="A0A835R8M5"/>
<keyword evidence="1" id="KW-0479">Metal-binding</keyword>
<evidence type="ECO:0000313" key="5">
    <source>
        <dbReference type="EMBL" id="KAG0483450.1"/>
    </source>
</evidence>
<dbReference type="EMBL" id="JADCNM010000005">
    <property type="protein sequence ID" value="KAG0483450.1"/>
    <property type="molecule type" value="Genomic_DNA"/>
</dbReference>
<accession>A0A835R8M5</accession>
<feature type="domain" description="EF-hand" evidence="4">
    <location>
        <begin position="90"/>
        <end position="125"/>
    </location>
</feature>
<evidence type="ECO:0000256" key="3">
    <source>
        <dbReference type="ARBA" id="ARBA00022837"/>
    </source>
</evidence>
<dbReference type="Proteomes" id="UP000639772">
    <property type="component" value="Unassembled WGS sequence"/>
</dbReference>
<dbReference type="FunFam" id="1.10.238.10:FF:000178">
    <property type="entry name" value="Calmodulin-2 A"/>
    <property type="match status" value="1"/>
</dbReference>
<dbReference type="SMART" id="SM00054">
    <property type="entry name" value="EFh"/>
    <property type="match status" value="2"/>
</dbReference>
<dbReference type="GO" id="GO:0043226">
    <property type="term" value="C:organelle"/>
    <property type="evidence" value="ECO:0007669"/>
    <property type="project" value="UniProtKB-ARBA"/>
</dbReference>
<dbReference type="InterPro" id="IPR011992">
    <property type="entry name" value="EF-hand-dom_pair"/>
</dbReference>
<evidence type="ECO:0000259" key="4">
    <source>
        <dbReference type="PROSITE" id="PS50222"/>
    </source>
</evidence>
<dbReference type="InterPro" id="IPR002048">
    <property type="entry name" value="EF_hand_dom"/>
</dbReference>
<dbReference type="PROSITE" id="PS00018">
    <property type="entry name" value="EF_HAND_1"/>
    <property type="match status" value="1"/>
</dbReference>
<comment type="caution">
    <text evidence="5">The sequence shown here is derived from an EMBL/GenBank/DDBJ whole genome shotgun (WGS) entry which is preliminary data.</text>
</comment>
<proteinExistence type="predicted"/>